<evidence type="ECO:0000256" key="2">
    <source>
        <dbReference type="SAM" id="Phobius"/>
    </source>
</evidence>
<feature type="compositionally biased region" description="Low complexity" evidence="1">
    <location>
        <begin position="128"/>
        <end position="137"/>
    </location>
</feature>
<keyword evidence="2" id="KW-0472">Membrane</keyword>
<dbReference type="STRING" id="521096.Tpau_0287"/>
<evidence type="ECO:0000256" key="1">
    <source>
        <dbReference type="SAM" id="MobiDB-lite"/>
    </source>
</evidence>
<dbReference type="eggNOG" id="COG1302">
    <property type="taxonomic scope" value="Bacteria"/>
</dbReference>
<reference evidence="3 4" key="2">
    <citation type="journal article" date="2011" name="Stand. Genomic Sci.">
        <title>Complete genome sequence of Tsukamurella paurometabola type strain (no. 33).</title>
        <authorList>
            <person name="Munk A.C."/>
            <person name="Lapidus A."/>
            <person name="Lucas S."/>
            <person name="Nolan M."/>
            <person name="Tice H."/>
            <person name="Cheng J.F."/>
            <person name="Del Rio T.G."/>
            <person name="Goodwin L."/>
            <person name="Pitluck S."/>
            <person name="Liolios K."/>
            <person name="Huntemann M."/>
            <person name="Ivanova N."/>
            <person name="Mavromatis K."/>
            <person name="Mikhailova N."/>
            <person name="Pati A."/>
            <person name="Chen A."/>
            <person name="Palaniappan K."/>
            <person name="Tapia R."/>
            <person name="Han C."/>
            <person name="Land M."/>
            <person name="Hauser L."/>
            <person name="Chang Y.J."/>
            <person name="Jeffries C.D."/>
            <person name="Brettin T."/>
            <person name="Yasawong M."/>
            <person name="Brambilla E.M."/>
            <person name="Rohde M."/>
            <person name="Sikorski J."/>
            <person name="Goker M."/>
            <person name="Detter J.C."/>
            <person name="Woyke T."/>
            <person name="Bristow J."/>
            <person name="Eisen J.A."/>
            <person name="Markowitz V."/>
            <person name="Hugenholtz P."/>
            <person name="Kyrpides N.C."/>
            <person name="Klenk H.P."/>
        </authorList>
    </citation>
    <scope>NUCLEOTIDE SEQUENCE [LARGE SCALE GENOMIC DNA]</scope>
    <source>
        <strain evidence="4">ATCC 8368 / DSM 20162 / CCUG 35730 / CIP 100753 / JCM 10117 / KCTC 9821 / NBRC 16120 / NCIMB 702349 / NCTC 13040</strain>
    </source>
</reference>
<sequence length="260" mass="28528">MTTEPVALTTDGSEREAPDRTARNDKGSTVIDDRVRRRLVEHAVRSASGTAEERGLTSLIGLGLPSVEFSNNDRSVDVKIAAIWPFNSAHLVSEVQSSINNELARSLAERPNTARVHIARVIERRPGSKAPAASGSALKEGEPSDPSVRTVPRKTAGSVFVAIPVLLVLMAVGIVAIRDTVIWFGWAHGSRWIDAVLRIADDLKWEWWTWPAAIAAVALGGIFVTAALKPRRRSHTAVTDHLWFGRTLHSRRREEFEVPS</sequence>
<feature type="region of interest" description="Disordered" evidence="1">
    <location>
        <begin position="1"/>
        <end position="26"/>
    </location>
</feature>
<name>D5UQV1_TSUPD</name>
<accession>D5UQV1</accession>
<dbReference type="AlphaFoldDB" id="D5UQV1"/>
<reference evidence="4" key="1">
    <citation type="submission" date="2010-03" db="EMBL/GenBank/DDBJ databases">
        <title>The complete chromosome of Tsukamurella paurometabola DSM 20162.</title>
        <authorList>
            <consortium name="US DOE Joint Genome Institute (JGI-PGF)"/>
            <person name="Lucas S."/>
            <person name="Copeland A."/>
            <person name="Lapidus A."/>
            <person name="Glavina del Rio T."/>
            <person name="Dalin E."/>
            <person name="Tice H."/>
            <person name="Bruce D."/>
            <person name="Goodwin L."/>
            <person name="Pitluck S."/>
            <person name="Kyrpides N."/>
            <person name="Mavromatis K."/>
            <person name="Ivanova N."/>
            <person name="Mikhailova N."/>
            <person name="Munk A.C."/>
            <person name="Brettin T."/>
            <person name="Detter J.C."/>
            <person name="Tapia R."/>
            <person name="Han C."/>
            <person name="Larimer F."/>
            <person name="Land M."/>
            <person name="Hauser L."/>
            <person name="Markowitz V."/>
            <person name="Cheng J.-F."/>
            <person name="Hugenholtz P."/>
            <person name="Woyke T."/>
            <person name="Wu D."/>
            <person name="Jando M."/>
            <person name="Brambilla E."/>
            <person name="Klenk H.-P."/>
            <person name="Eisen J.A."/>
        </authorList>
    </citation>
    <scope>NUCLEOTIDE SEQUENCE [LARGE SCALE GENOMIC DNA]</scope>
    <source>
        <strain evidence="4">ATCC 8368 / DSM 20162 / CCUG 35730 / CIP 100753 / JCM 10117 / KCTC 9821 / NBRC 16120 / NCIMB 702349 / NCTC 13040</strain>
    </source>
</reference>
<protein>
    <recommendedName>
        <fullName evidence="5">Asp23/Gls24 family envelope stress response protein</fullName>
    </recommendedName>
</protein>
<dbReference type="Proteomes" id="UP000001213">
    <property type="component" value="Chromosome"/>
</dbReference>
<gene>
    <name evidence="3" type="ordered locus">Tpau_0287</name>
</gene>
<dbReference type="KEGG" id="tpr:Tpau_0287"/>
<evidence type="ECO:0000313" key="4">
    <source>
        <dbReference type="Proteomes" id="UP000001213"/>
    </source>
</evidence>
<keyword evidence="2" id="KW-1133">Transmembrane helix</keyword>
<feature type="region of interest" description="Disordered" evidence="1">
    <location>
        <begin position="126"/>
        <end position="150"/>
    </location>
</feature>
<evidence type="ECO:0000313" key="3">
    <source>
        <dbReference type="EMBL" id="ADG76934.1"/>
    </source>
</evidence>
<evidence type="ECO:0008006" key="5">
    <source>
        <dbReference type="Google" id="ProtNLM"/>
    </source>
</evidence>
<feature type="compositionally biased region" description="Basic and acidic residues" evidence="1">
    <location>
        <begin position="12"/>
        <end position="26"/>
    </location>
</feature>
<dbReference type="EMBL" id="CP001966">
    <property type="protein sequence ID" value="ADG76934.1"/>
    <property type="molecule type" value="Genomic_DNA"/>
</dbReference>
<proteinExistence type="predicted"/>
<dbReference type="RefSeq" id="WP_013124983.1">
    <property type="nucleotide sequence ID" value="NC_014158.1"/>
</dbReference>
<keyword evidence="2" id="KW-0812">Transmembrane</keyword>
<organism evidence="3 4">
    <name type="scientific">Tsukamurella paurometabola (strain ATCC 8368 / DSM 20162 / CCUG 35730 / CIP 100753 / JCM 10117 / KCTC 9821 / NBRC 16120 / NCIMB 702349 / NCTC 13040)</name>
    <name type="common">Corynebacterium paurometabolum</name>
    <dbReference type="NCBI Taxonomy" id="521096"/>
    <lineage>
        <taxon>Bacteria</taxon>
        <taxon>Bacillati</taxon>
        <taxon>Actinomycetota</taxon>
        <taxon>Actinomycetes</taxon>
        <taxon>Mycobacteriales</taxon>
        <taxon>Tsukamurellaceae</taxon>
        <taxon>Tsukamurella</taxon>
    </lineage>
</organism>
<keyword evidence="4" id="KW-1185">Reference proteome</keyword>
<feature type="transmembrane region" description="Helical" evidence="2">
    <location>
        <begin position="207"/>
        <end position="228"/>
    </location>
</feature>
<dbReference type="HOGENOM" id="CLU_1085404_0_0_11"/>
<feature type="transmembrane region" description="Helical" evidence="2">
    <location>
        <begin position="159"/>
        <end position="187"/>
    </location>
</feature>